<keyword evidence="3" id="KW-1185">Reference proteome</keyword>
<dbReference type="Proteomes" id="UP000054383">
    <property type="component" value="Unassembled WGS sequence"/>
</dbReference>
<dbReference type="EMBL" id="CVMT01000007">
    <property type="protein sequence ID" value="CRG90403.1"/>
    <property type="molecule type" value="Genomic_DNA"/>
</dbReference>
<dbReference type="InterPro" id="IPR036047">
    <property type="entry name" value="F-box-like_dom_sf"/>
</dbReference>
<evidence type="ECO:0000259" key="1">
    <source>
        <dbReference type="PROSITE" id="PS50181"/>
    </source>
</evidence>
<dbReference type="Pfam" id="PF12937">
    <property type="entry name" value="F-box-like"/>
    <property type="match status" value="1"/>
</dbReference>
<dbReference type="AlphaFoldDB" id="A0A0U1M4A8"/>
<feature type="domain" description="F-box" evidence="1">
    <location>
        <begin position="23"/>
        <end position="56"/>
    </location>
</feature>
<dbReference type="Gene3D" id="1.20.1280.50">
    <property type="match status" value="1"/>
</dbReference>
<dbReference type="SMART" id="SM00256">
    <property type="entry name" value="FBOX"/>
    <property type="match status" value="1"/>
</dbReference>
<evidence type="ECO:0000313" key="2">
    <source>
        <dbReference type="EMBL" id="CRG90403.1"/>
    </source>
</evidence>
<accession>A0A0U1M4A8</accession>
<reference evidence="2 3" key="1">
    <citation type="submission" date="2015-04" db="EMBL/GenBank/DDBJ databases">
        <authorList>
            <person name="Syromyatnikov M.Y."/>
            <person name="Popov V.N."/>
        </authorList>
    </citation>
    <scope>NUCLEOTIDE SEQUENCE [LARGE SCALE GENOMIC DNA]</scope>
    <source>
        <strain evidence="2">WF-38-12</strain>
    </source>
</reference>
<organism evidence="2 3">
    <name type="scientific">Talaromyces islandicus</name>
    <name type="common">Penicillium islandicum</name>
    <dbReference type="NCBI Taxonomy" id="28573"/>
    <lineage>
        <taxon>Eukaryota</taxon>
        <taxon>Fungi</taxon>
        <taxon>Dikarya</taxon>
        <taxon>Ascomycota</taxon>
        <taxon>Pezizomycotina</taxon>
        <taxon>Eurotiomycetes</taxon>
        <taxon>Eurotiomycetidae</taxon>
        <taxon>Eurotiales</taxon>
        <taxon>Trichocomaceae</taxon>
        <taxon>Talaromyces</taxon>
        <taxon>Talaromyces sect. Islandici</taxon>
    </lineage>
</organism>
<protein>
    <recommendedName>
        <fullName evidence="1">F-box domain-containing protein</fullName>
    </recommendedName>
</protein>
<name>A0A0U1M4A8_TALIS</name>
<sequence length="525" mass="60037">MRCAASHASPTISSYPAMASPQPGDLAYLPQELFQMIVGYLEPVDIVRCRRVSRTWCEAFVNPASLIPITKERFRLAKEVRELCHTGASAGSEEYSEKRLRQWRVVFDNVCERYYRLAHGRPRSVQKFNLQGNNDHGKCGYRTFGVSPWETHSSHFGDNIDMFFDQALWTYEEGLVVFPNEDEGGLTLLDLETQLTFMVPFVTAEKVIRRLRLHDRLLVIEWAENEPFHWLNERDSVHRHYATSFDVTQDGCGWVITLRNEWKIMFLGHPLGDRDRFFSTHSRSHYAIYIWQPNRSLYTAEEDAPIESLSIWDISQCSEYRASQDPTGRLRDTSVDSGPRLVNLLTFRELGYYSVRQGGLPGIIRLDIPDGSNSISITEVKSSGLPDEYNPLEYSPRVIVTTIPFIGQGPSWRRQIDTLFPPYRGNCAMETAPWTKTAPFPCYWGICEAADDKAGVSFCLSYLFYKSHANSTDTHTLSVTVHTPSSITRLSHDLSRQLSAKGKICGNERFVIGENDENQLTVLRF</sequence>
<proteinExistence type="predicted"/>
<dbReference type="SUPFAM" id="SSF81383">
    <property type="entry name" value="F-box domain"/>
    <property type="match status" value="1"/>
</dbReference>
<dbReference type="PROSITE" id="PS50181">
    <property type="entry name" value="FBOX"/>
    <property type="match status" value="1"/>
</dbReference>
<dbReference type="InterPro" id="IPR001810">
    <property type="entry name" value="F-box_dom"/>
</dbReference>
<evidence type="ECO:0000313" key="3">
    <source>
        <dbReference type="Proteomes" id="UP000054383"/>
    </source>
</evidence>
<gene>
    <name evidence="2" type="ORF">PISL3812_07447</name>
</gene>
<dbReference type="CDD" id="cd09917">
    <property type="entry name" value="F-box_SF"/>
    <property type="match status" value="1"/>
</dbReference>
<dbReference type="OMA" id="HYVIYIW"/>
<dbReference type="OrthoDB" id="5334391at2759"/>